<dbReference type="InterPro" id="IPR011009">
    <property type="entry name" value="Kinase-like_dom_sf"/>
</dbReference>
<organism evidence="1 2">
    <name type="scientific">Hebeloma cylindrosporum</name>
    <dbReference type="NCBI Taxonomy" id="76867"/>
    <lineage>
        <taxon>Eukaryota</taxon>
        <taxon>Fungi</taxon>
        <taxon>Dikarya</taxon>
        <taxon>Basidiomycota</taxon>
        <taxon>Agaricomycotina</taxon>
        <taxon>Agaricomycetes</taxon>
        <taxon>Agaricomycetidae</taxon>
        <taxon>Agaricales</taxon>
        <taxon>Agaricineae</taxon>
        <taxon>Hymenogastraceae</taxon>
        <taxon>Hebeloma</taxon>
    </lineage>
</organism>
<dbReference type="Gene3D" id="1.10.510.10">
    <property type="entry name" value="Transferase(Phosphotransferase) domain 1"/>
    <property type="match status" value="1"/>
</dbReference>
<protein>
    <submittedName>
        <fullName evidence="1">Uncharacterized protein</fullName>
    </submittedName>
</protein>
<dbReference type="AlphaFoldDB" id="A0A0C2YE46"/>
<sequence length="347" mass="40613">MTDKESNDSPWTDPRGEHEMFWVSLQPHLLSRGYRLRPRYDPEWIPSWTRPGAEPDFCCEDALQGGAKVLDGTRISDNMKVVFKPVAASSDELALSILLSSPKMRSDSRNCAAPILDLVDIPGNDERVLMVMPMLKDIYDIPFRRVGEVVEMVEQFLYCLQFLHENNIVHMDFCRYNLMMDGSRIIPKGWHFFNRYTHDGTLSSPRFEWNERWTVRPVQYYLIDFELSRQLQDTSTQVVGDWGQDRTVPEMSFDVPCDPFKVDVYQIGNAIKKLTIEYTGLRILDSLTENMTASDPLKRFTAHEAVQHFQKRKAKWSKQAMESRIWKVGTPFKKRFMIQYRGYTPRF</sequence>
<accession>A0A0C2YE46</accession>
<reference evidence="2" key="2">
    <citation type="submission" date="2015-01" db="EMBL/GenBank/DDBJ databases">
        <title>Evolutionary Origins and Diversification of the Mycorrhizal Mutualists.</title>
        <authorList>
            <consortium name="DOE Joint Genome Institute"/>
            <consortium name="Mycorrhizal Genomics Consortium"/>
            <person name="Kohler A."/>
            <person name="Kuo A."/>
            <person name="Nagy L.G."/>
            <person name="Floudas D."/>
            <person name="Copeland A."/>
            <person name="Barry K.W."/>
            <person name="Cichocki N."/>
            <person name="Veneault-Fourrey C."/>
            <person name="LaButti K."/>
            <person name="Lindquist E.A."/>
            <person name="Lipzen A."/>
            <person name="Lundell T."/>
            <person name="Morin E."/>
            <person name="Murat C."/>
            <person name="Riley R."/>
            <person name="Ohm R."/>
            <person name="Sun H."/>
            <person name="Tunlid A."/>
            <person name="Henrissat B."/>
            <person name="Grigoriev I.V."/>
            <person name="Hibbett D.S."/>
            <person name="Martin F."/>
        </authorList>
    </citation>
    <scope>NUCLEOTIDE SEQUENCE [LARGE SCALE GENOMIC DNA]</scope>
    <source>
        <strain evidence="2">h7</strain>
    </source>
</reference>
<dbReference type="InterPro" id="IPR008266">
    <property type="entry name" value="Tyr_kinase_AS"/>
</dbReference>
<name>A0A0C2YE46_HEBCY</name>
<dbReference type="OrthoDB" id="5987198at2759"/>
<reference evidence="1 2" key="1">
    <citation type="submission" date="2014-04" db="EMBL/GenBank/DDBJ databases">
        <authorList>
            <consortium name="DOE Joint Genome Institute"/>
            <person name="Kuo A."/>
            <person name="Gay G."/>
            <person name="Dore J."/>
            <person name="Kohler A."/>
            <person name="Nagy L.G."/>
            <person name="Floudas D."/>
            <person name="Copeland A."/>
            <person name="Barry K.W."/>
            <person name="Cichocki N."/>
            <person name="Veneault-Fourrey C."/>
            <person name="LaButti K."/>
            <person name="Lindquist E.A."/>
            <person name="Lipzen A."/>
            <person name="Lundell T."/>
            <person name="Morin E."/>
            <person name="Murat C."/>
            <person name="Sun H."/>
            <person name="Tunlid A."/>
            <person name="Henrissat B."/>
            <person name="Grigoriev I.V."/>
            <person name="Hibbett D.S."/>
            <person name="Martin F."/>
            <person name="Nordberg H.P."/>
            <person name="Cantor M.N."/>
            <person name="Hua S.X."/>
        </authorList>
    </citation>
    <scope>NUCLEOTIDE SEQUENCE [LARGE SCALE GENOMIC DNA]</scope>
    <source>
        <strain evidence="2">h7</strain>
    </source>
</reference>
<evidence type="ECO:0000313" key="2">
    <source>
        <dbReference type="Proteomes" id="UP000053424"/>
    </source>
</evidence>
<dbReference type="SUPFAM" id="SSF56112">
    <property type="entry name" value="Protein kinase-like (PK-like)"/>
    <property type="match status" value="1"/>
</dbReference>
<proteinExistence type="predicted"/>
<dbReference type="GO" id="GO:0004672">
    <property type="term" value="F:protein kinase activity"/>
    <property type="evidence" value="ECO:0007669"/>
    <property type="project" value="InterPro"/>
</dbReference>
<dbReference type="PROSITE" id="PS00109">
    <property type="entry name" value="PROTEIN_KINASE_TYR"/>
    <property type="match status" value="1"/>
</dbReference>
<keyword evidence="2" id="KW-1185">Reference proteome</keyword>
<dbReference type="EMBL" id="KN831786">
    <property type="protein sequence ID" value="KIM39292.1"/>
    <property type="molecule type" value="Genomic_DNA"/>
</dbReference>
<evidence type="ECO:0000313" key="1">
    <source>
        <dbReference type="EMBL" id="KIM39292.1"/>
    </source>
</evidence>
<dbReference type="STRING" id="686832.A0A0C2YE46"/>
<dbReference type="Proteomes" id="UP000053424">
    <property type="component" value="Unassembled WGS sequence"/>
</dbReference>
<dbReference type="HOGENOM" id="CLU_044121_2_1_1"/>
<gene>
    <name evidence="1" type="ORF">M413DRAFT_447236</name>
</gene>